<accession>A0ABR8EMK3</accession>
<gene>
    <name evidence="2" type="ORF">H6G95_00720</name>
</gene>
<reference evidence="2 3" key="1">
    <citation type="journal article" date="2020" name="ISME J.">
        <title>Comparative genomics reveals insights into cyanobacterial evolution and habitat adaptation.</title>
        <authorList>
            <person name="Chen M.Y."/>
            <person name="Teng W.K."/>
            <person name="Zhao L."/>
            <person name="Hu C.X."/>
            <person name="Zhou Y.K."/>
            <person name="Han B.P."/>
            <person name="Song L.R."/>
            <person name="Shu W.S."/>
        </authorList>
    </citation>
    <scope>NUCLEOTIDE SEQUENCE [LARGE SCALE GENOMIC DNA]</scope>
    <source>
        <strain evidence="2 3">FACHB-391</strain>
    </source>
</reference>
<dbReference type="EMBL" id="JACJTE010000001">
    <property type="protein sequence ID" value="MBD2559175.1"/>
    <property type="molecule type" value="Genomic_DNA"/>
</dbReference>
<comment type="caution">
    <text evidence="2">The sequence shown here is derived from an EMBL/GenBank/DDBJ whole genome shotgun (WGS) entry which is preliminary data.</text>
</comment>
<evidence type="ECO:0000256" key="1">
    <source>
        <dbReference type="SAM" id="Phobius"/>
    </source>
</evidence>
<keyword evidence="1" id="KW-0812">Transmembrane</keyword>
<sequence length="80" mass="8739">MNIVGAQHCCALISFISFLYVAIAYGTHSLLHNYLSYSLKSRLKNEVGKLLGEFLDTEKAAGKPVKLVRLPSAPKLLSSC</sequence>
<keyword evidence="3" id="KW-1185">Reference proteome</keyword>
<organism evidence="2 3">
    <name type="scientific">Nostoc linckia FACHB-391</name>
    <dbReference type="NCBI Taxonomy" id="2692906"/>
    <lineage>
        <taxon>Bacteria</taxon>
        <taxon>Bacillati</taxon>
        <taxon>Cyanobacteriota</taxon>
        <taxon>Cyanophyceae</taxon>
        <taxon>Nostocales</taxon>
        <taxon>Nostocaceae</taxon>
        <taxon>Nostoc</taxon>
    </lineage>
</organism>
<evidence type="ECO:0000313" key="2">
    <source>
        <dbReference type="EMBL" id="MBD2559175.1"/>
    </source>
</evidence>
<proteinExistence type="predicted"/>
<evidence type="ECO:0000313" key="3">
    <source>
        <dbReference type="Proteomes" id="UP000604661"/>
    </source>
</evidence>
<feature type="transmembrane region" description="Helical" evidence="1">
    <location>
        <begin position="12"/>
        <end position="35"/>
    </location>
</feature>
<dbReference type="Proteomes" id="UP000604661">
    <property type="component" value="Unassembled WGS sequence"/>
</dbReference>
<name>A0ABR8EMK3_NOSLI</name>
<protein>
    <submittedName>
        <fullName evidence="2">Uncharacterized protein</fullName>
    </submittedName>
</protein>
<keyword evidence="1" id="KW-1133">Transmembrane helix</keyword>
<keyword evidence="1" id="KW-0472">Membrane</keyword>
<dbReference type="RefSeq" id="WP_190892786.1">
    <property type="nucleotide sequence ID" value="NZ_JACJTE010000001.1"/>
</dbReference>